<organism evidence="1 2">
    <name type="scientific">Rufibacter tibetensis</name>
    <dbReference type="NCBI Taxonomy" id="512763"/>
    <lineage>
        <taxon>Bacteria</taxon>
        <taxon>Pseudomonadati</taxon>
        <taxon>Bacteroidota</taxon>
        <taxon>Cytophagia</taxon>
        <taxon>Cytophagales</taxon>
        <taxon>Hymenobacteraceae</taxon>
        <taxon>Rufibacter</taxon>
    </lineage>
</organism>
<dbReference type="Proteomes" id="UP000061382">
    <property type="component" value="Chromosome"/>
</dbReference>
<dbReference type="EMBL" id="CP012643">
    <property type="protein sequence ID" value="ALI98423.1"/>
    <property type="molecule type" value="Genomic_DNA"/>
</dbReference>
<dbReference type="OrthoDB" id="1115009at2"/>
<evidence type="ECO:0008006" key="3">
    <source>
        <dbReference type="Google" id="ProtNLM"/>
    </source>
</evidence>
<dbReference type="Pfam" id="PF14054">
    <property type="entry name" value="DUF4249"/>
    <property type="match status" value="1"/>
</dbReference>
<keyword evidence="2" id="KW-1185">Reference proteome</keyword>
<evidence type="ECO:0000313" key="2">
    <source>
        <dbReference type="Proteomes" id="UP000061382"/>
    </source>
</evidence>
<sequence length="314" mass="35067">MLHSVFTLFSGKGTQKSRGLMLGISCFAMMVMASSCEKEVDMDVPGHTPKLAVQYSLSTEEPNKNMFVGRSQLVLSGNDLWRNGLVKDATVSIKDGSGIVQQAFVYMANEYNPEHGNYKPVNEFTPVPGKQYTLVISAGGFETIQSTLTMPVSVPVQSSSFTADAQNNSYNFSGRLRIQFNDLPGQNNYYRLIVRLLDAQGKIVGHAFSNNANDDIFGEEVEKIELNKVFDDGWAKQNVITFSDKVSYYNGGSQPTQLEVTLQHLTRDLFLYERSRENYEEDNPFAEPLNLHSNIQNGYGNFGGITISKFRVKM</sequence>
<protein>
    <recommendedName>
        <fullName evidence="3">DUF4249 domain-containing protein</fullName>
    </recommendedName>
</protein>
<proteinExistence type="predicted"/>
<dbReference type="InterPro" id="IPR025345">
    <property type="entry name" value="DUF4249"/>
</dbReference>
<dbReference type="STRING" id="512763.DC20_04795"/>
<name>A0A0P0C0T8_9BACT</name>
<evidence type="ECO:0000313" key="1">
    <source>
        <dbReference type="EMBL" id="ALI98423.1"/>
    </source>
</evidence>
<reference evidence="1 2" key="1">
    <citation type="submission" date="2015-08" db="EMBL/GenBank/DDBJ databases">
        <title>Complete genome sequence of Rufibacter tibetensis strain 1351t, a radiation-resistant bacterium from tibet plateau.</title>
        <authorList>
            <person name="Dai J."/>
        </authorList>
    </citation>
    <scope>NUCLEOTIDE SEQUENCE [LARGE SCALE GENOMIC DNA]</scope>
    <source>
        <strain evidence="1 2">1351</strain>
    </source>
</reference>
<accession>A0A0P0C0T8</accession>
<dbReference type="PATRIC" id="fig|512763.3.peg.1063"/>
<dbReference type="AlphaFoldDB" id="A0A0P0C0T8"/>
<dbReference type="KEGG" id="rti:DC20_04795"/>
<gene>
    <name evidence="1" type="ORF">DC20_04795</name>
</gene>